<keyword evidence="10 13" id="KW-0648">Protein biosynthesis</keyword>
<evidence type="ECO:0000256" key="13">
    <source>
        <dbReference type="HAMAP-Rule" id="MF_00184"/>
    </source>
</evidence>
<feature type="binding site" evidence="13">
    <location>
        <position position="302"/>
    </location>
    <ligand>
        <name>Zn(2+)</name>
        <dbReference type="ChEBI" id="CHEBI:29105"/>
        <note>catalytic</note>
    </ligand>
</feature>
<dbReference type="SUPFAM" id="SSF55681">
    <property type="entry name" value="Class II aaRS and biotin synthetases"/>
    <property type="match status" value="1"/>
</dbReference>
<evidence type="ECO:0000256" key="6">
    <source>
        <dbReference type="ARBA" id="ARBA00022741"/>
    </source>
</evidence>
<evidence type="ECO:0000256" key="4">
    <source>
        <dbReference type="ARBA" id="ARBA00022598"/>
    </source>
</evidence>
<dbReference type="EC" id="6.1.1.3" evidence="13"/>
<gene>
    <name evidence="13" type="primary">thrS</name>
    <name evidence="15" type="ORF">DB30_05763</name>
</gene>
<dbReference type="NCBIfam" id="TIGR00418">
    <property type="entry name" value="thrS"/>
    <property type="match status" value="1"/>
</dbReference>
<dbReference type="SUPFAM" id="SSF55186">
    <property type="entry name" value="ThrRS/AlaRS common domain"/>
    <property type="match status" value="1"/>
</dbReference>
<evidence type="ECO:0000256" key="8">
    <source>
        <dbReference type="ARBA" id="ARBA00022840"/>
    </source>
</evidence>
<proteinExistence type="inferred from homology"/>
<name>A0A0C1ZBZ8_9BACT</name>
<dbReference type="SUPFAM" id="SSF52954">
    <property type="entry name" value="Class II aaRS ABD-related"/>
    <property type="match status" value="1"/>
</dbReference>
<dbReference type="PANTHER" id="PTHR11451:SF44">
    <property type="entry name" value="THREONINE--TRNA LIGASE, CHLOROPLASTIC_MITOCHONDRIAL 2"/>
    <property type="match status" value="1"/>
</dbReference>
<keyword evidence="6 13" id="KW-0547">Nucleotide-binding</keyword>
<dbReference type="AlphaFoldDB" id="A0A0C1ZBZ8"/>
<dbReference type="GO" id="GO:0004829">
    <property type="term" value="F:threonine-tRNA ligase activity"/>
    <property type="evidence" value="ECO:0007669"/>
    <property type="project" value="UniProtKB-UniRule"/>
</dbReference>
<dbReference type="InterPro" id="IPR004154">
    <property type="entry name" value="Anticodon-bd"/>
</dbReference>
<protein>
    <recommendedName>
        <fullName evidence="13">Threonine--tRNA ligase</fullName>
        <ecNumber evidence="13">6.1.1.3</ecNumber>
    </recommendedName>
    <alternativeName>
        <fullName evidence="13">Threonyl-tRNA synthetase</fullName>
        <shortName evidence="13">ThrRS</shortName>
    </alternativeName>
</protein>
<keyword evidence="5 13" id="KW-0479">Metal-binding</keyword>
<dbReference type="InterPro" id="IPR012947">
    <property type="entry name" value="tRNA_SAD"/>
</dbReference>
<evidence type="ECO:0000256" key="2">
    <source>
        <dbReference type="ARBA" id="ARBA00022490"/>
    </source>
</evidence>
<evidence type="ECO:0000256" key="10">
    <source>
        <dbReference type="ARBA" id="ARBA00022917"/>
    </source>
</evidence>
<comment type="cofactor">
    <cofactor evidence="13">
        <name>Zn(2+)</name>
        <dbReference type="ChEBI" id="CHEBI:29105"/>
    </cofactor>
    <text evidence="13">Binds 1 zinc ion per subunit.</text>
</comment>
<dbReference type="GO" id="GO:0046872">
    <property type="term" value="F:metal ion binding"/>
    <property type="evidence" value="ECO:0007669"/>
    <property type="project" value="UniProtKB-KW"/>
</dbReference>
<evidence type="ECO:0000256" key="12">
    <source>
        <dbReference type="ARBA" id="ARBA00049515"/>
    </source>
</evidence>
<keyword evidence="7 13" id="KW-0862">Zinc</keyword>
<feature type="binding site" evidence="13">
    <location>
        <position position="353"/>
    </location>
    <ligand>
        <name>Zn(2+)</name>
        <dbReference type="ChEBI" id="CHEBI:29105"/>
        <note>catalytic</note>
    </ligand>
</feature>
<evidence type="ECO:0000313" key="16">
    <source>
        <dbReference type="Proteomes" id="UP000031599"/>
    </source>
</evidence>
<evidence type="ECO:0000313" key="15">
    <source>
        <dbReference type="EMBL" id="KIG15219.1"/>
    </source>
</evidence>
<dbReference type="GO" id="GO:0000049">
    <property type="term" value="F:tRNA binding"/>
    <property type="evidence" value="ECO:0007669"/>
    <property type="project" value="UniProtKB-KW"/>
</dbReference>
<keyword evidence="11 13" id="KW-0030">Aminoacyl-tRNA synthetase</keyword>
<dbReference type="FunFam" id="3.30.930.10:FF:000002">
    <property type="entry name" value="Threonine--tRNA ligase"/>
    <property type="match status" value="1"/>
</dbReference>
<comment type="caution">
    <text evidence="15">The sequence shown here is derived from an EMBL/GenBank/DDBJ whole genome shotgun (WGS) entry which is preliminary data.</text>
</comment>
<evidence type="ECO:0000259" key="14">
    <source>
        <dbReference type="PROSITE" id="PS50862"/>
    </source>
</evidence>
<dbReference type="InterPro" id="IPR018163">
    <property type="entry name" value="Thr/Ala-tRNA-synth_IIc_edit"/>
</dbReference>
<dbReference type="InterPro" id="IPR033728">
    <property type="entry name" value="ThrRS_core"/>
</dbReference>
<keyword evidence="2 13" id="KW-0963">Cytoplasm</keyword>
<dbReference type="InterPro" id="IPR045864">
    <property type="entry name" value="aa-tRNA-synth_II/BPL/LPL"/>
</dbReference>
<dbReference type="InterPro" id="IPR006195">
    <property type="entry name" value="aa-tRNA-synth_II"/>
</dbReference>
<dbReference type="InterPro" id="IPR036621">
    <property type="entry name" value="Anticodon-bd_dom_sf"/>
</dbReference>
<reference evidence="15 16" key="1">
    <citation type="submission" date="2014-12" db="EMBL/GenBank/DDBJ databases">
        <title>Genome assembly of Enhygromyxa salina DSM 15201.</title>
        <authorList>
            <person name="Sharma G."/>
            <person name="Subramanian S."/>
        </authorList>
    </citation>
    <scope>NUCLEOTIDE SEQUENCE [LARGE SCALE GENOMIC DNA]</scope>
    <source>
        <strain evidence="15 16">DSM 15201</strain>
    </source>
</reference>
<evidence type="ECO:0000256" key="3">
    <source>
        <dbReference type="ARBA" id="ARBA00022555"/>
    </source>
</evidence>
<comment type="catalytic activity">
    <reaction evidence="12 13">
        <text>tRNA(Thr) + L-threonine + ATP = L-threonyl-tRNA(Thr) + AMP + diphosphate + H(+)</text>
        <dbReference type="Rhea" id="RHEA:24624"/>
        <dbReference type="Rhea" id="RHEA-COMP:9670"/>
        <dbReference type="Rhea" id="RHEA-COMP:9704"/>
        <dbReference type="ChEBI" id="CHEBI:15378"/>
        <dbReference type="ChEBI" id="CHEBI:30616"/>
        <dbReference type="ChEBI" id="CHEBI:33019"/>
        <dbReference type="ChEBI" id="CHEBI:57926"/>
        <dbReference type="ChEBI" id="CHEBI:78442"/>
        <dbReference type="ChEBI" id="CHEBI:78534"/>
        <dbReference type="ChEBI" id="CHEBI:456215"/>
        <dbReference type="EC" id="6.1.1.3"/>
    </reaction>
</comment>
<dbReference type="GO" id="GO:0005737">
    <property type="term" value="C:cytoplasm"/>
    <property type="evidence" value="ECO:0007669"/>
    <property type="project" value="UniProtKB-SubCell"/>
</dbReference>
<dbReference type="HAMAP" id="MF_00184">
    <property type="entry name" value="Thr_tRNA_synth"/>
    <property type="match status" value="1"/>
</dbReference>
<dbReference type="EMBL" id="JMCC02000058">
    <property type="protein sequence ID" value="KIG15219.1"/>
    <property type="molecule type" value="Genomic_DNA"/>
</dbReference>
<dbReference type="PRINTS" id="PR01047">
    <property type="entry name" value="TRNASYNTHTHR"/>
</dbReference>
<dbReference type="Pfam" id="PF00587">
    <property type="entry name" value="tRNA-synt_2b"/>
    <property type="match status" value="1"/>
</dbReference>
<organism evidence="15 16">
    <name type="scientific">Enhygromyxa salina</name>
    <dbReference type="NCBI Taxonomy" id="215803"/>
    <lineage>
        <taxon>Bacteria</taxon>
        <taxon>Pseudomonadati</taxon>
        <taxon>Myxococcota</taxon>
        <taxon>Polyangia</taxon>
        <taxon>Nannocystales</taxon>
        <taxon>Nannocystaceae</taxon>
        <taxon>Enhygromyxa</taxon>
    </lineage>
</organism>
<dbReference type="InterPro" id="IPR002314">
    <property type="entry name" value="aa-tRNA-synt_IIb"/>
</dbReference>
<dbReference type="Proteomes" id="UP000031599">
    <property type="component" value="Unassembled WGS sequence"/>
</dbReference>
<accession>A0A0C1ZBZ8</accession>
<comment type="similarity">
    <text evidence="1 13">Belongs to the class-II aminoacyl-tRNA synthetase family.</text>
</comment>
<feature type="binding site" evidence="13">
    <location>
        <position position="487"/>
    </location>
    <ligand>
        <name>Zn(2+)</name>
        <dbReference type="ChEBI" id="CHEBI:29105"/>
        <note>catalytic</note>
    </ligand>
</feature>
<dbReference type="Pfam" id="PF03129">
    <property type="entry name" value="HGTP_anticodon"/>
    <property type="match status" value="1"/>
</dbReference>
<sequence>MEDASHNDLSAEEAELYRIRHSLAHVLAQAVLELRPGTTLGFGPPIADGFYYDFVLSEPLTEAELPELEKKMKHIIKRGQKFEREDLPAQEAFRLIGEDMQEPYKLEYARELVEKNGLETLSFYKNGPFLDMCEGPHVDSTRQLPAGAFKLRSIAGAYWRGNSDNVQMTRIYAWAYKTPEELQARIKEHKLALANDHKKLGRDLDIFHIDDEIGKGLPLWLPNGTVIRDELEKLARELEFKDGYERVVTPQLAKVGLYYRTGHLPYYANGMFPFLELKERHEVEGGEVEEVVEQYALKPMNCPHHHKIFAARPRSYRDLPLRLAEYGNCYRYEESGALSGLLRVRGMCMNDAHIYCTEEQIGDEFKKVMDLHRRVYEILGLQDNYWMRLSTWDPDDPKGKDKYVDMPEAWEASTRHIRAAMDEIGMPYREVKGEGAFYGPKIDVQFRTVTGREETASTNQLDFCVPARLGLVYTNANDEEVHPWVLHRAPLGTHERFVAFLIEHYGGAFPTWLAPEQVRVMPVAAPFAGYAQKLVDELRSDFVRARPDLSADTLNKRIRTAQTSKIPNTLVVGEREEQDGSVTLRRYGSREQESMPFEEFRARLRKAIATRAMVLD</sequence>
<dbReference type="GO" id="GO:0005524">
    <property type="term" value="F:ATP binding"/>
    <property type="evidence" value="ECO:0007669"/>
    <property type="project" value="UniProtKB-UniRule"/>
</dbReference>
<dbReference type="RefSeq" id="WP_052551949.1">
    <property type="nucleotide sequence ID" value="NZ_JMCC02000058.1"/>
</dbReference>
<dbReference type="InterPro" id="IPR002320">
    <property type="entry name" value="Thr-tRNA-ligase_IIa"/>
</dbReference>
<evidence type="ECO:0000256" key="11">
    <source>
        <dbReference type="ARBA" id="ARBA00023146"/>
    </source>
</evidence>
<dbReference type="Gene3D" id="3.40.50.800">
    <property type="entry name" value="Anticodon-binding domain"/>
    <property type="match status" value="1"/>
</dbReference>
<evidence type="ECO:0000256" key="1">
    <source>
        <dbReference type="ARBA" id="ARBA00008226"/>
    </source>
</evidence>
<keyword evidence="3 13" id="KW-0820">tRNA-binding</keyword>
<dbReference type="FunFam" id="3.40.50.800:FF:000001">
    <property type="entry name" value="Threonine--tRNA ligase"/>
    <property type="match status" value="1"/>
</dbReference>
<evidence type="ECO:0000256" key="5">
    <source>
        <dbReference type="ARBA" id="ARBA00022723"/>
    </source>
</evidence>
<dbReference type="InterPro" id="IPR047246">
    <property type="entry name" value="ThrRS_anticodon"/>
</dbReference>
<evidence type="ECO:0000256" key="7">
    <source>
        <dbReference type="ARBA" id="ARBA00022833"/>
    </source>
</evidence>
<feature type="domain" description="Aminoacyl-transfer RNA synthetases class-II family profile" evidence="14">
    <location>
        <begin position="222"/>
        <end position="510"/>
    </location>
</feature>
<comment type="subcellular location">
    <subcellularLocation>
        <location evidence="13">Cytoplasm</location>
    </subcellularLocation>
</comment>
<evidence type="ECO:0000256" key="9">
    <source>
        <dbReference type="ARBA" id="ARBA00022884"/>
    </source>
</evidence>
<dbReference type="Pfam" id="PF07973">
    <property type="entry name" value="tRNA_SAD"/>
    <property type="match status" value="1"/>
</dbReference>
<dbReference type="CDD" id="cd00771">
    <property type="entry name" value="ThrRS_core"/>
    <property type="match status" value="1"/>
</dbReference>
<dbReference type="GO" id="GO:0006435">
    <property type="term" value="P:threonyl-tRNA aminoacylation"/>
    <property type="evidence" value="ECO:0007669"/>
    <property type="project" value="UniProtKB-UniRule"/>
</dbReference>
<keyword evidence="9 13" id="KW-0694">RNA-binding</keyword>
<keyword evidence="8 13" id="KW-0067">ATP-binding</keyword>
<dbReference type="Gene3D" id="3.30.54.20">
    <property type="match status" value="1"/>
</dbReference>
<dbReference type="CDD" id="cd00860">
    <property type="entry name" value="ThrRS_anticodon"/>
    <property type="match status" value="1"/>
</dbReference>
<comment type="subunit">
    <text evidence="13">Homodimer.</text>
</comment>
<dbReference type="SMART" id="SM00863">
    <property type="entry name" value="tRNA_SAD"/>
    <property type="match status" value="1"/>
</dbReference>
<dbReference type="PROSITE" id="PS50862">
    <property type="entry name" value="AA_TRNA_LIGASE_II"/>
    <property type="match status" value="1"/>
</dbReference>
<dbReference type="PANTHER" id="PTHR11451">
    <property type="entry name" value="THREONINE-TRNA LIGASE"/>
    <property type="match status" value="1"/>
</dbReference>
<keyword evidence="4 13" id="KW-0436">Ligase</keyword>
<dbReference type="Gene3D" id="3.30.930.10">
    <property type="entry name" value="Bira Bifunctional Protein, Domain 2"/>
    <property type="match status" value="1"/>
</dbReference>
<dbReference type="Gene3D" id="3.30.980.10">
    <property type="entry name" value="Threonyl-trna Synthetase, Chain A, domain 2"/>
    <property type="match status" value="1"/>
</dbReference>
<comment type="caution">
    <text evidence="13">Lacks conserved residue(s) required for the propagation of feature annotation.</text>
</comment>